<dbReference type="GO" id="GO:0008889">
    <property type="term" value="F:glycerophosphodiester phosphodiesterase activity"/>
    <property type="evidence" value="ECO:0007669"/>
    <property type="project" value="UniProtKB-EC"/>
</dbReference>
<keyword evidence="1" id="KW-0472">Membrane</keyword>
<name>A0ABT9YRJ2_9STRE</name>
<feature type="transmembrane region" description="Helical" evidence="1">
    <location>
        <begin position="259"/>
        <end position="279"/>
    </location>
</feature>
<keyword evidence="1" id="KW-1133">Transmembrane helix</keyword>
<proteinExistence type="predicted"/>
<dbReference type="InterPro" id="IPR018476">
    <property type="entry name" value="GlyceroP-diester-Pdiesterase_M"/>
</dbReference>
<dbReference type="Gene3D" id="3.20.20.190">
    <property type="entry name" value="Phosphatidylinositol (PI) phosphodiesterase"/>
    <property type="match status" value="1"/>
</dbReference>
<feature type="transmembrane region" description="Helical" evidence="1">
    <location>
        <begin position="218"/>
        <end position="247"/>
    </location>
</feature>
<dbReference type="PANTHER" id="PTHR46211">
    <property type="entry name" value="GLYCEROPHOSPHORYL DIESTER PHOSPHODIESTERASE"/>
    <property type="match status" value="1"/>
</dbReference>
<feature type="domain" description="GP-PDE" evidence="2">
    <location>
        <begin position="344"/>
        <end position="572"/>
    </location>
</feature>
<evidence type="ECO:0000313" key="3">
    <source>
        <dbReference type="EMBL" id="MDQ0221928.1"/>
    </source>
</evidence>
<dbReference type="InterPro" id="IPR017946">
    <property type="entry name" value="PLC-like_Pdiesterase_TIM-brl"/>
</dbReference>
<dbReference type="InterPro" id="IPR030395">
    <property type="entry name" value="GP_PDE_dom"/>
</dbReference>
<gene>
    <name evidence="3" type="ORF">J2S23_000464</name>
</gene>
<dbReference type="SUPFAM" id="SSF51695">
    <property type="entry name" value="PLC-like phosphodiesterases"/>
    <property type="match status" value="1"/>
</dbReference>
<dbReference type="Proteomes" id="UP001223079">
    <property type="component" value="Unassembled WGS sequence"/>
</dbReference>
<feature type="transmembrane region" description="Helical" evidence="1">
    <location>
        <begin position="118"/>
        <end position="139"/>
    </location>
</feature>
<dbReference type="RefSeq" id="WP_307121157.1">
    <property type="nucleotide sequence ID" value="NZ_JAUSTM010000003.1"/>
</dbReference>
<dbReference type="Pfam" id="PF10110">
    <property type="entry name" value="GPDPase_memb"/>
    <property type="match status" value="1"/>
</dbReference>
<evidence type="ECO:0000256" key="1">
    <source>
        <dbReference type="SAM" id="Phobius"/>
    </source>
</evidence>
<keyword evidence="4" id="KW-1185">Reference proteome</keyword>
<dbReference type="PANTHER" id="PTHR46211:SF8">
    <property type="entry name" value="PHOSPHODIESTERASE"/>
    <property type="match status" value="1"/>
</dbReference>
<accession>A0ABT9YRJ2</accession>
<dbReference type="EMBL" id="JAUSTM010000003">
    <property type="protein sequence ID" value="MDQ0221928.1"/>
    <property type="molecule type" value="Genomic_DNA"/>
</dbReference>
<dbReference type="Pfam" id="PF03009">
    <property type="entry name" value="GDPD"/>
    <property type="match status" value="1"/>
</dbReference>
<feature type="transmembrane region" description="Helical" evidence="1">
    <location>
        <begin position="73"/>
        <end position="98"/>
    </location>
</feature>
<evidence type="ECO:0000259" key="2">
    <source>
        <dbReference type="PROSITE" id="PS51704"/>
    </source>
</evidence>
<dbReference type="PROSITE" id="PS51704">
    <property type="entry name" value="GP_PDE"/>
    <property type="match status" value="1"/>
</dbReference>
<dbReference type="EC" id="3.1.4.46" evidence="3"/>
<dbReference type="CDD" id="cd08579">
    <property type="entry name" value="GDPD_memb_like"/>
    <property type="match status" value="1"/>
</dbReference>
<feature type="transmembrane region" description="Helical" evidence="1">
    <location>
        <begin position="170"/>
        <end position="197"/>
    </location>
</feature>
<feature type="transmembrane region" description="Helical" evidence="1">
    <location>
        <begin position="318"/>
        <end position="337"/>
    </location>
</feature>
<reference evidence="3 4" key="1">
    <citation type="submission" date="2023-07" db="EMBL/GenBank/DDBJ databases">
        <title>Genomic Encyclopedia of Type Strains, Phase IV (KMG-IV): sequencing the most valuable type-strain genomes for metagenomic binning, comparative biology and taxonomic classification.</title>
        <authorList>
            <person name="Goeker M."/>
        </authorList>
    </citation>
    <scope>NUCLEOTIDE SEQUENCE [LARGE SCALE GENOMIC DNA]</scope>
    <source>
        <strain evidence="3 4">DSM 105143</strain>
    </source>
</reference>
<feature type="transmembrane region" description="Helical" evidence="1">
    <location>
        <begin position="21"/>
        <end position="42"/>
    </location>
</feature>
<comment type="caution">
    <text evidence="3">The sequence shown here is derived from an EMBL/GenBank/DDBJ whole genome shotgun (WGS) entry which is preliminary data.</text>
</comment>
<evidence type="ECO:0000313" key="4">
    <source>
        <dbReference type="Proteomes" id="UP001223079"/>
    </source>
</evidence>
<keyword evidence="1" id="KW-0812">Transmembrane</keyword>
<organism evidence="3 4">
    <name type="scientific">Streptococcus moroccensis</name>
    <dbReference type="NCBI Taxonomy" id="1451356"/>
    <lineage>
        <taxon>Bacteria</taxon>
        <taxon>Bacillati</taxon>
        <taxon>Bacillota</taxon>
        <taxon>Bacilli</taxon>
        <taxon>Lactobacillales</taxon>
        <taxon>Streptococcaceae</taxon>
        <taxon>Streptococcus</taxon>
    </lineage>
</organism>
<protein>
    <submittedName>
        <fullName evidence="3">Glycerophosphoryl diester phosphodiesterase</fullName>
        <ecNumber evidence="3">3.1.4.46</ecNumber>
    </submittedName>
</protein>
<sequence>MIREVVSLIWASVKNIYRNKYRFILTSILLQVFLMTVGRYGLATLFRLGIELSGETSLTKDNFLTILGQTGSFLILVSYMVLLAGFIYLEMICLVYMVTSSHRHYEFRDFVRAGWRQLLWLSGPQLLVFLVYVVLMIPIGNLGLSSTLLGNLQIPNFIIDELSKTGWGTILLYAFMAVILYLNLRYIYFLPLAVVNNDTPLHNMRQSWQLTKHHLMKLLLSVGLLTLVLTGLGVFIAFLLSLLFGFIDDFWDNLALQTLFYSLVRGLLYLITFLNKLVLIEVLVNHLLKYDEEHPDVQYVTLGESDAKPFRYPKWSKGILWVTVIVGVIFNGSRLYLIAANPNVLMIAHRGDVARGVENSIEALEGAAESGADLVEMDVVMTADNELVVIHDDDLGRLAGVDWQVTEKTLEELEDLEISQDRFTSKIVSFETYYKKAKELNQPLLIELKLYGTEPDNYVDIILEKLQSVGLRETDKVMSLDLDIMEKIEQKAPEIVTGYVIPLQFGDLSGFNTDFYVLEDTSYSDFTMWDAERRGKDIYVWTVNDEEIMANYLQSPVNGIITDELALFKTEQANLKSDDGYFARALRLLALQK</sequence>
<keyword evidence="3" id="KW-0378">Hydrolase</keyword>